<dbReference type="Gene3D" id="2.30.180.10">
    <property type="entry name" value="FAS1 domain"/>
    <property type="match status" value="1"/>
</dbReference>
<evidence type="ECO:0000259" key="2">
    <source>
        <dbReference type="PROSITE" id="PS50213"/>
    </source>
</evidence>
<dbReference type="InterPro" id="IPR000782">
    <property type="entry name" value="FAS1_domain"/>
</dbReference>
<dbReference type="PROSITE" id="PS50213">
    <property type="entry name" value="FAS1"/>
    <property type="match status" value="1"/>
</dbReference>
<keyword evidence="4" id="KW-1185">Reference proteome</keyword>
<evidence type="ECO:0000313" key="4">
    <source>
        <dbReference type="Proteomes" id="UP000233565"/>
    </source>
</evidence>
<dbReference type="Pfam" id="PF02469">
    <property type="entry name" value="Fasciclin"/>
    <property type="match status" value="1"/>
</dbReference>
<name>A0ABX4R129_9ACTN</name>
<dbReference type="InterPro" id="IPR036378">
    <property type="entry name" value="FAS1_dom_sf"/>
</dbReference>
<dbReference type="SMART" id="SM00554">
    <property type="entry name" value="FAS1"/>
    <property type="match status" value="1"/>
</dbReference>
<feature type="region of interest" description="Disordered" evidence="1">
    <location>
        <begin position="1"/>
        <end position="33"/>
    </location>
</feature>
<feature type="domain" description="FAS1" evidence="2">
    <location>
        <begin position="75"/>
        <end position="241"/>
    </location>
</feature>
<dbReference type="Proteomes" id="UP000233565">
    <property type="component" value="Unassembled WGS sequence"/>
</dbReference>
<comment type="caution">
    <text evidence="3">The sequence shown here is derived from an EMBL/GenBank/DDBJ whole genome shotgun (WGS) entry which is preliminary data.</text>
</comment>
<accession>A0ABX4R129</accession>
<evidence type="ECO:0000313" key="3">
    <source>
        <dbReference type="EMBL" id="PKH43707.1"/>
    </source>
</evidence>
<dbReference type="PANTHER" id="PTHR10900">
    <property type="entry name" value="PERIOSTIN-RELATED"/>
    <property type="match status" value="1"/>
</dbReference>
<dbReference type="PANTHER" id="PTHR10900:SF77">
    <property type="entry name" value="FI19380P1"/>
    <property type="match status" value="1"/>
</dbReference>
<reference evidence="3 4" key="1">
    <citation type="submission" date="2017-12" db="EMBL/GenBank/DDBJ databases">
        <title>Pharmacopeia of the Arctic Ocean.</title>
        <authorList>
            <person name="Collins E."/>
            <person name="Ducluzeau A.-L."/>
        </authorList>
    </citation>
    <scope>NUCLEOTIDE SEQUENCE [LARGE SCALE GENOMIC DNA]</scope>
    <source>
        <strain evidence="3 4">DSM 23325</strain>
    </source>
</reference>
<sequence length="246" mass="25595">MGEIYGPGASSGGSRAEKGVTGAHRRPPRKDPLMMRRVSALLATSALALGAVSATAPAASAKVAPGENSLAALLTSDGDQFDKNKADFDIVTEAALAVVGAKPGSPVALIADGSQRLTVFAPTDQAFRLLAKDLTGQTIKSEKKIFESLVALAGVDTIETILLYHVVPGKTLTSGKVLKADGAKLTTAQGGKVKVSIKTKPSLSITLKDRDKNDQDPKVVLKALDLNKGNKQIAHGIDRVLRPIDL</sequence>
<gene>
    <name evidence="3" type="ORF">CXG46_04455</name>
</gene>
<dbReference type="InterPro" id="IPR050904">
    <property type="entry name" value="Adhesion/Biosynth-related"/>
</dbReference>
<proteinExistence type="predicted"/>
<dbReference type="EMBL" id="PJBV01000011">
    <property type="protein sequence ID" value="PKH43707.1"/>
    <property type="molecule type" value="Genomic_DNA"/>
</dbReference>
<organism evidence="3 4">
    <name type="scientific">Nocardioides alpinus</name>
    <dbReference type="NCBI Taxonomy" id="748909"/>
    <lineage>
        <taxon>Bacteria</taxon>
        <taxon>Bacillati</taxon>
        <taxon>Actinomycetota</taxon>
        <taxon>Actinomycetes</taxon>
        <taxon>Propionibacteriales</taxon>
        <taxon>Nocardioidaceae</taxon>
        <taxon>Nocardioides</taxon>
    </lineage>
</organism>
<protein>
    <submittedName>
        <fullName evidence="3">Fasciclin</fullName>
    </submittedName>
</protein>
<dbReference type="SUPFAM" id="SSF82153">
    <property type="entry name" value="FAS1 domain"/>
    <property type="match status" value="1"/>
</dbReference>
<evidence type="ECO:0000256" key="1">
    <source>
        <dbReference type="SAM" id="MobiDB-lite"/>
    </source>
</evidence>